<feature type="domain" description="Reverse transcriptase Ty1/copia-type" evidence="1">
    <location>
        <begin position="5"/>
        <end position="104"/>
    </location>
</feature>
<reference evidence="2 3" key="1">
    <citation type="submission" date="2023-02" db="EMBL/GenBank/DDBJ databases">
        <title>LHISI_Scaffold_Assembly.</title>
        <authorList>
            <person name="Stuart O.P."/>
            <person name="Cleave R."/>
            <person name="Magrath M.J.L."/>
            <person name="Mikheyev A.S."/>
        </authorList>
    </citation>
    <scope>NUCLEOTIDE SEQUENCE [LARGE SCALE GENOMIC DNA]</scope>
    <source>
        <strain evidence="2">Daus_M_001</strain>
        <tissue evidence="2">Leg muscle</tissue>
    </source>
</reference>
<accession>A0ABQ9HSW9</accession>
<evidence type="ECO:0000313" key="3">
    <source>
        <dbReference type="Proteomes" id="UP001159363"/>
    </source>
</evidence>
<dbReference type="Pfam" id="PF07727">
    <property type="entry name" value="RVT_2"/>
    <property type="match status" value="1"/>
</dbReference>
<dbReference type="PANTHER" id="PTHR11439">
    <property type="entry name" value="GAG-POL-RELATED RETROTRANSPOSON"/>
    <property type="match status" value="1"/>
</dbReference>
<dbReference type="PANTHER" id="PTHR11439:SF483">
    <property type="entry name" value="PEPTIDE SYNTHASE GLIP-LIKE, PUTATIVE (AFU_ORTHOLOGUE AFUA_3G12920)-RELATED"/>
    <property type="match status" value="1"/>
</dbReference>
<dbReference type="InterPro" id="IPR013103">
    <property type="entry name" value="RVT_2"/>
</dbReference>
<dbReference type="CDD" id="cd09272">
    <property type="entry name" value="RNase_HI_RT_Ty1"/>
    <property type="match status" value="1"/>
</dbReference>
<dbReference type="Proteomes" id="UP001159363">
    <property type="component" value="Chromosome X"/>
</dbReference>
<gene>
    <name evidence="2" type="ORF">PR048_013547</name>
</gene>
<comment type="caution">
    <text evidence="2">The sequence shown here is derived from an EMBL/GenBank/DDBJ whole genome shotgun (WGS) entry which is preliminary data.</text>
</comment>
<organism evidence="2 3">
    <name type="scientific">Dryococelus australis</name>
    <dbReference type="NCBI Taxonomy" id="614101"/>
    <lineage>
        <taxon>Eukaryota</taxon>
        <taxon>Metazoa</taxon>
        <taxon>Ecdysozoa</taxon>
        <taxon>Arthropoda</taxon>
        <taxon>Hexapoda</taxon>
        <taxon>Insecta</taxon>
        <taxon>Pterygota</taxon>
        <taxon>Neoptera</taxon>
        <taxon>Polyneoptera</taxon>
        <taxon>Phasmatodea</taxon>
        <taxon>Verophasmatodea</taxon>
        <taxon>Anareolatae</taxon>
        <taxon>Phasmatidae</taxon>
        <taxon>Eurycanthinae</taxon>
        <taxon>Dryococelus</taxon>
    </lineage>
</organism>
<protein>
    <recommendedName>
        <fullName evidence="1">Reverse transcriptase Ty1/copia-type domain-containing protein</fullName>
    </recommendedName>
</protein>
<keyword evidence="3" id="KW-1185">Reference proteome</keyword>
<evidence type="ECO:0000313" key="2">
    <source>
        <dbReference type="EMBL" id="KAJ8887332.1"/>
    </source>
</evidence>
<dbReference type="EMBL" id="JARBHB010000004">
    <property type="protein sequence ID" value="KAJ8887332.1"/>
    <property type="molecule type" value="Genomic_DNA"/>
</dbReference>
<name>A0ABQ9HSW9_9NEOP</name>
<sequence length="615" mass="68389">MDFQDKKGGLKKSRLVAKGIQGDPANNVYAPVARLPTICLLISIAVSMKWEIRQLDVPTAFLNGYIKTLDGVKNEIGKVLKLKRSVYGLRSALRKWNERFHNFMNVWLIIWVDYMLLTGEKTEVENLIRLLKGEFEAKDLGVLSEFLGTMIVNNGDEVKISHKLNTPIINDFQVDTEEPNNPTEQLRKAGKRVHIYLHQTQDLCLTFIPSPDYKLVCYSDSDWPGDKLDRKSVSGYVLLHATMQFPEAEYISCATAACDLVYLQGVLQDLQSATSTPVHLTDNQITHWNDAEGCLQKSRNRWHRNSLLRPSSGGSCLEVGPGMTFYLAARHTCCTLVQVLAAVVGSTRAQTHFRCNIVSGSAAGKLVEARLGFVQQHALFARQLLAGSALLPAWIVVGELDAYLVQGGSISRTSAAIVCTMVFCPQPTHFAWERLFPALRLRQEHQGIPLSARDIRPFRVLRCANCTYPGHVAAVKIVGVVMKNSGAFAVAKEGMSMLLSTYFTVGKRRRLEDQRKRGASASALGPWQLGCVTILNSRVLRWGIVKPQALVWLEIIKSQPANQLAGARAPSSWTSGTRAAQYEMEKLICWRWPNDQGGEGDLEVLKNAKCSDPHC</sequence>
<proteinExistence type="predicted"/>
<evidence type="ECO:0000259" key="1">
    <source>
        <dbReference type="Pfam" id="PF07727"/>
    </source>
</evidence>